<reference evidence="12" key="2">
    <citation type="submission" date="2021-01" db="UniProtKB">
        <authorList>
            <consortium name="EnsemblMetazoa"/>
        </authorList>
    </citation>
    <scope>IDENTIFICATION</scope>
</reference>
<evidence type="ECO:0000256" key="7">
    <source>
        <dbReference type="ARBA" id="ARBA00023180"/>
    </source>
</evidence>
<evidence type="ECO:0000313" key="13">
    <source>
        <dbReference type="Proteomes" id="UP000007110"/>
    </source>
</evidence>
<evidence type="ECO:0000256" key="4">
    <source>
        <dbReference type="ARBA" id="ARBA00022737"/>
    </source>
</evidence>
<dbReference type="SMART" id="SM00202">
    <property type="entry name" value="SR"/>
    <property type="match status" value="4"/>
</dbReference>
<name>A0A7M7NCL0_STRPU</name>
<organism evidence="12 13">
    <name type="scientific">Strongylocentrotus purpuratus</name>
    <name type="common">Purple sea urchin</name>
    <dbReference type="NCBI Taxonomy" id="7668"/>
    <lineage>
        <taxon>Eukaryota</taxon>
        <taxon>Metazoa</taxon>
        <taxon>Echinodermata</taxon>
        <taxon>Eleutherozoa</taxon>
        <taxon>Echinozoa</taxon>
        <taxon>Echinoidea</taxon>
        <taxon>Euechinoidea</taxon>
        <taxon>Echinacea</taxon>
        <taxon>Camarodonta</taxon>
        <taxon>Echinidea</taxon>
        <taxon>Strongylocentrotidae</taxon>
        <taxon>Strongylocentrotus</taxon>
    </lineage>
</organism>
<evidence type="ECO:0000256" key="6">
    <source>
        <dbReference type="ARBA" id="ARBA00023170"/>
    </source>
</evidence>
<dbReference type="PROSITE" id="PS50287">
    <property type="entry name" value="SRCR_2"/>
    <property type="match status" value="4"/>
</dbReference>
<feature type="disulfide bond" evidence="8">
    <location>
        <begin position="419"/>
        <end position="429"/>
    </location>
</feature>
<dbReference type="GO" id="GO:0005576">
    <property type="term" value="C:extracellular region"/>
    <property type="evidence" value="ECO:0007669"/>
    <property type="project" value="UniProtKB-SubCell"/>
</dbReference>
<feature type="compositionally biased region" description="Basic and acidic residues" evidence="9">
    <location>
        <begin position="596"/>
        <end position="609"/>
    </location>
</feature>
<accession>A0A7M7NCL0</accession>
<dbReference type="KEGG" id="spu:105437082"/>
<feature type="disulfide bond" evidence="8">
    <location>
        <begin position="388"/>
        <end position="449"/>
    </location>
</feature>
<keyword evidence="10" id="KW-0472">Membrane</keyword>
<evidence type="ECO:0000256" key="2">
    <source>
        <dbReference type="ARBA" id="ARBA00022525"/>
    </source>
</evidence>
<keyword evidence="6" id="KW-0675">Receptor</keyword>
<reference evidence="13" key="1">
    <citation type="submission" date="2015-02" db="EMBL/GenBank/DDBJ databases">
        <title>Genome sequencing for Strongylocentrotus purpuratus.</title>
        <authorList>
            <person name="Murali S."/>
            <person name="Liu Y."/>
            <person name="Vee V."/>
            <person name="English A."/>
            <person name="Wang M."/>
            <person name="Skinner E."/>
            <person name="Han Y."/>
            <person name="Muzny D.M."/>
            <person name="Worley K.C."/>
            <person name="Gibbs R.A."/>
        </authorList>
    </citation>
    <scope>NUCLEOTIDE SEQUENCE</scope>
</reference>
<feature type="disulfide bond" evidence="8">
    <location>
        <begin position="114"/>
        <end position="124"/>
    </location>
</feature>
<evidence type="ECO:0000259" key="11">
    <source>
        <dbReference type="PROSITE" id="PS50287"/>
    </source>
</evidence>
<feature type="region of interest" description="Disordered" evidence="9">
    <location>
        <begin position="526"/>
        <end position="566"/>
    </location>
</feature>
<keyword evidence="4" id="KW-0677">Repeat</keyword>
<keyword evidence="13" id="KW-1185">Reference proteome</keyword>
<feature type="domain" description="SRCR" evidence="11">
    <location>
        <begin position="238"/>
        <end position="339"/>
    </location>
</feature>
<dbReference type="InterPro" id="IPR036772">
    <property type="entry name" value="SRCR-like_dom_sf"/>
</dbReference>
<feature type="disulfide bond" evidence="8">
    <location>
        <begin position="168"/>
        <end position="229"/>
    </location>
</feature>
<evidence type="ECO:0000313" key="12">
    <source>
        <dbReference type="EnsemblMetazoa" id="XP_030834718"/>
    </source>
</evidence>
<evidence type="ECO:0000256" key="8">
    <source>
        <dbReference type="PROSITE-ProRule" id="PRU00196"/>
    </source>
</evidence>
<keyword evidence="5 8" id="KW-1015">Disulfide bond</keyword>
<dbReference type="GO" id="GO:0016020">
    <property type="term" value="C:membrane"/>
    <property type="evidence" value="ECO:0007669"/>
    <property type="project" value="InterPro"/>
</dbReference>
<keyword evidence="10" id="KW-1133">Transmembrane helix</keyword>
<dbReference type="RefSeq" id="XP_030834718.1">
    <property type="nucleotide sequence ID" value="XM_030978858.1"/>
</dbReference>
<dbReference type="Gene3D" id="3.10.250.10">
    <property type="entry name" value="SRCR-like domain"/>
    <property type="match status" value="4"/>
</dbReference>
<feature type="region of interest" description="Disordered" evidence="9">
    <location>
        <begin position="596"/>
        <end position="646"/>
    </location>
</feature>
<dbReference type="AlphaFoldDB" id="A0A7M7NCL0"/>
<dbReference type="PRINTS" id="PR00258">
    <property type="entry name" value="SPERACTRCPTR"/>
</dbReference>
<feature type="compositionally biased region" description="Polar residues" evidence="9">
    <location>
        <begin position="528"/>
        <end position="540"/>
    </location>
</feature>
<feature type="domain" description="SRCR" evidence="11">
    <location>
        <begin position="45"/>
        <end position="124"/>
    </location>
</feature>
<dbReference type="FunFam" id="3.10.250.10:FF:000011">
    <property type="entry name" value="Scavenger receptor class A member 5"/>
    <property type="match status" value="1"/>
</dbReference>
<feature type="disulfide bond" evidence="8">
    <location>
        <begin position="375"/>
        <end position="439"/>
    </location>
</feature>
<feature type="disulfide bond" evidence="8">
    <location>
        <begin position="308"/>
        <end position="318"/>
    </location>
</feature>
<dbReference type="OMA" id="AVCAHEN"/>
<feature type="domain" description="SRCR" evidence="11">
    <location>
        <begin position="130"/>
        <end position="230"/>
    </location>
</feature>
<evidence type="ECO:0000256" key="3">
    <source>
        <dbReference type="ARBA" id="ARBA00022729"/>
    </source>
</evidence>
<keyword evidence="7" id="KW-0325">Glycoprotein</keyword>
<dbReference type="PANTHER" id="PTHR48071">
    <property type="entry name" value="SRCR DOMAIN-CONTAINING PROTEIN"/>
    <property type="match status" value="1"/>
</dbReference>
<evidence type="ECO:0000256" key="5">
    <source>
        <dbReference type="ARBA" id="ARBA00023157"/>
    </source>
</evidence>
<dbReference type="Pfam" id="PF00530">
    <property type="entry name" value="SRCR"/>
    <property type="match status" value="4"/>
</dbReference>
<evidence type="ECO:0000256" key="1">
    <source>
        <dbReference type="ARBA" id="ARBA00004613"/>
    </source>
</evidence>
<dbReference type="FunFam" id="3.10.250.10:FF:000007">
    <property type="entry name" value="Soluble scavenger receptor cysteine-rich domain-containing protein SSC5D"/>
    <property type="match status" value="1"/>
</dbReference>
<dbReference type="GeneID" id="105437082"/>
<dbReference type="EnsemblMetazoa" id="XM_030978858">
    <property type="protein sequence ID" value="XP_030834718"/>
    <property type="gene ID" value="LOC105437082"/>
</dbReference>
<protein>
    <recommendedName>
        <fullName evidence="11">SRCR domain-containing protein</fullName>
    </recommendedName>
</protein>
<dbReference type="OrthoDB" id="536948at2759"/>
<comment type="caution">
    <text evidence="8">Lacks conserved residue(s) required for the propagation of feature annotation.</text>
</comment>
<evidence type="ECO:0000256" key="9">
    <source>
        <dbReference type="SAM" id="MobiDB-lite"/>
    </source>
</evidence>
<dbReference type="PANTHER" id="PTHR48071:SF18">
    <property type="entry name" value="DELETED IN MALIGNANT BRAIN TUMORS 1 PROTEIN-RELATED"/>
    <property type="match status" value="1"/>
</dbReference>
<feature type="transmembrane region" description="Helical" evidence="10">
    <location>
        <begin position="494"/>
        <end position="516"/>
    </location>
</feature>
<dbReference type="PROSITE" id="PS00420">
    <property type="entry name" value="SRCR_1"/>
    <property type="match status" value="3"/>
</dbReference>
<feature type="disulfide bond" evidence="8">
    <location>
        <begin position="199"/>
        <end position="209"/>
    </location>
</feature>
<comment type="subcellular location">
    <subcellularLocation>
        <location evidence="1">Secreted</location>
    </subcellularLocation>
</comment>
<keyword evidence="3" id="KW-0732">Signal</keyword>
<evidence type="ECO:0000256" key="10">
    <source>
        <dbReference type="SAM" id="Phobius"/>
    </source>
</evidence>
<dbReference type="FunFam" id="3.10.250.10:FF:000005">
    <property type="entry name" value="Neurotrypsin isoform A"/>
    <property type="match status" value="1"/>
</dbReference>
<keyword evidence="10" id="KW-0812">Transmembrane</keyword>
<dbReference type="SUPFAM" id="SSF56487">
    <property type="entry name" value="SRCR-like"/>
    <property type="match status" value="4"/>
</dbReference>
<dbReference type="InParanoid" id="A0A7M7NCL0"/>
<dbReference type="InterPro" id="IPR001190">
    <property type="entry name" value="SRCR"/>
</dbReference>
<feature type="domain" description="SRCR" evidence="11">
    <location>
        <begin position="350"/>
        <end position="450"/>
    </location>
</feature>
<dbReference type="FunFam" id="3.10.250.10:FF:000006">
    <property type="entry name" value="neurotrypsin isoform X2"/>
    <property type="match status" value="1"/>
</dbReference>
<keyword evidence="2" id="KW-0964">Secreted</keyword>
<feature type="disulfide bond" evidence="8">
    <location>
        <begin position="155"/>
        <end position="219"/>
    </location>
</feature>
<dbReference type="Proteomes" id="UP000007110">
    <property type="component" value="Unassembled WGS sequence"/>
</dbReference>
<sequence>MIIEGELGGLSVIAKTFEKSTEGTLRYRVRLRRLQPFPSAFGLDVRLIGGPDSYSGRVEVRHDGVWGTVCDDGWDIQDATVVCRMLGFEYASMSTGYASYGEGSDSIFLDNVHCSGLETDLGECNPDLQVRLVSGQTALEGLVEVFFNGSWGTVCDDLWDLNDARIVCRMLGFQTTLRAVTNAEYGEGSGSIILDNVRCLGTESNLAECSHNGYGINDCGHSEDAGAVCAHENPPLEVRLADGPNSREGRVEVLYEGSWGTICDDYWDSKDAKVVCRMLGFNGALSVPRRSAAYGQGSGPILLDNVACFGTENSLAECSHRGFGVHDCGHAEDAAVLCSIEGTTSELFEVRLVDGRSKNEGRVEMFYNTSWVILCGAGWGRREADVVCRMLGFTDASDVLHNAAFGEGIGMVSLEGISCLGSENSLLACTFTSLEPNSCPSSQDVGVMCKGTGALISNAKFDPTTTLGHPEHGSQCPTVNSVSSAENSRTLSPVSIVLGAILAASYALFLLLGLYGSHRLRKLERMTVNDSSEQPTSKGTGSPEAASAHLNLTSPSRKSTETLGKKAPRELIYMNLEVPENTIGGDQVYTDLSFKKGSEQEGPSREYKAPMKPPVGRKPKSGRLGSLDRPDPSPLTQHDPIYNECY</sequence>
<proteinExistence type="predicted"/>